<sequence length="168" mass="19759">MDDIFSKPFSKYGLNDFRMLRMVLSPSHWQMCRLPVTLKWRAVKFEPANVNRVPEKAKGIYTFVVKPGIANHPSCSYLMYVGKAEKQVLRLRFSQYFTEKAKGELSRRPHVTEMLLKWSDFLWFYYAEIADTTMIKQVEEELLAAYLPPTNRTYPSKIRRAVAKLFAH</sequence>
<accession>A0A7X6DMT3</accession>
<organism evidence="1 2">
    <name type="scientific">Candidatus Manganitrophus noduliformans</name>
    <dbReference type="NCBI Taxonomy" id="2606439"/>
    <lineage>
        <taxon>Bacteria</taxon>
        <taxon>Pseudomonadati</taxon>
        <taxon>Nitrospirota</taxon>
        <taxon>Nitrospiria</taxon>
        <taxon>Candidatus Troglogloeales</taxon>
        <taxon>Candidatus Manganitrophaceae</taxon>
        <taxon>Candidatus Manganitrophus</taxon>
    </lineage>
</organism>
<protein>
    <recommendedName>
        <fullName evidence="3">GIY-YIG domain-containing protein</fullName>
    </recommendedName>
</protein>
<evidence type="ECO:0000313" key="2">
    <source>
        <dbReference type="Proteomes" id="UP000534783"/>
    </source>
</evidence>
<evidence type="ECO:0000313" key="1">
    <source>
        <dbReference type="EMBL" id="NKE70122.1"/>
    </source>
</evidence>
<dbReference type="RefSeq" id="WP_168058385.1">
    <property type="nucleotide sequence ID" value="NZ_VTOW01000001.1"/>
</dbReference>
<comment type="caution">
    <text evidence="1">The sequence shown here is derived from an EMBL/GenBank/DDBJ whole genome shotgun (WGS) entry which is preliminary data.</text>
</comment>
<dbReference type="Proteomes" id="UP000534783">
    <property type="component" value="Unassembled WGS sequence"/>
</dbReference>
<gene>
    <name evidence="1" type="ORF">MNODULE_05120</name>
</gene>
<dbReference type="EMBL" id="VTOW01000001">
    <property type="protein sequence ID" value="NKE70122.1"/>
    <property type="molecule type" value="Genomic_DNA"/>
</dbReference>
<evidence type="ECO:0008006" key="3">
    <source>
        <dbReference type="Google" id="ProtNLM"/>
    </source>
</evidence>
<reference evidence="1 2" key="1">
    <citation type="journal article" date="2020" name="Nature">
        <title>Bacterial chemolithoautotrophy via manganese oxidation.</title>
        <authorList>
            <person name="Yu H."/>
            <person name="Leadbetter J.R."/>
        </authorList>
    </citation>
    <scope>NUCLEOTIDE SEQUENCE [LARGE SCALE GENOMIC DNA]</scope>
    <source>
        <strain evidence="1 2">Mn-1</strain>
    </source>
</reference>
<keyword evidence="2" id="KW-1185">Reference proteome</keyword>
<name>A0A7X6DMT3_9BACT</name>
<proteinExistence type="predicted"/>
<dbReference type="AlphaFoldDB" id="A0A7X6DMT3"/>